<accession>H0R012</accession>
<sequence length="77" mass="8750">MVRSVGENKLHRLGRNLLGISFELKDKKGVCLQRRFTPNVRPLRDHELPRVPVAPILVLDAGSESARSFEVFVEQAR</sequence>
<keyword evidence="2" id="KW-1185">Reference proteome</keyword>
<dbReference type="EMBL" id="BAEH01000054">
    <property type="protein sequence ID" value="GAB18413.1"/>
    <property type="molecule type" value="Genomic_DNA"/>
</dbReference>
<name>H0R012_9ACTN</name>
<protein>
    <submittedName>
        <fullName evidence="1">Uncharacterized protein</fullName>
    </submittedName>
</protein>
<reference evidence="1 2" key="1">
    <citation type="submission" date="2011-12" db="EMBL/GenBank/DDBJ databases">
        <title>Whole genome shotgun sequence of Gordonia effusa NBRC 100432.</title>
        <authorList>
            <person name="Yoshida I."/>
            <person name="Takarada H."/>
            <person name="Hosoyama A."/>
            <person name="Tsuchikane K."/>
            <person name="Katsumata H."/>
            <person name="Yamazaki S."/>
            <person name="Fujita N."/>
        </authorList>
    </citation>
    <scope>NUCLEOTIDE SEQUENCE [LARGE SCALE GENOMIC DNA]</scope>
    <source>
        <strain evidence="1 2">NBRC 100432</strain>
    </source>
</reference>
<dbReference type="AlphaFoldDB" id="H0R012"/>
<evidence type="ECO:0000313" key="2">
    <source>
        <dbReference type="Proteomes" id="UP000035034"/>
    </source>
</evidence>
<organism evidence="1 2">
    <name type="scientific">Gordonia effusa NBRC 100432</name>
    <dbReference type="NCBI Taxonomy" id="1077974"/>
    <lineage>
        <taxon>Bacteria</taxon>
        <taxon>Bacillati</taxon>
        <taxon>Actinomycetota</taxon>
        <taxon>Actinomycetes</taxon>
        <taxon>Mycobacteriales</taxon>
        <taxon>Gordoniaceae</taxon>
        <taxon>Gordonia</taxon>
    </lineage>
</organism>
<dbReference type="Proteomes" id="UP000035034">
    <property type="component" value="Unassembled WGS sequence"/>
</dbReference>
<comment type="caution">
    <text evidence="1">The sequence shown here is derived from an EMBL/GenBank/DDBJ whole genome shotgun (WGS) entry which is preliminary data.</text>
</comment>
<proteinExistence type="predicted"/>
<evidence type="ECO:0000313" key="1">
    <source>
        <dbReference type="EMBL" id="GAB18413.1"/>
    </source>
</evidence>
<gene>
    <name evidence="1" type="ORF">GOEFS_054_00260</name>
</gene>
<dbReference type="RefSeq" id="WP_007317750.1">
    <property type="nucleotide sequence ID" value="NZ_BAEH01000054.1"/>
</dbReference>